<dbReference type="EMBL" id="DUJU01000004">
    <property type="protein sequence ID" value="HIH92564.1"/>
    <property type="molecule type" value="Genomic_DNA"/>
</dbReference>
<accession>A0A832S835</accession>
<sequence length="135" mass="15459">MKLETLSGIRMKPSFDPKLIAAFDKIWNETFHKKWQPIYKNDLKLNQSYDFIKTIVNRVKLYNESYDMTIVSDRGLGKSAFGLGAAQLIHRYCHNDQNAQFPLNQVCFDVDSWIETTDRLAGIGGVVILNEVGTE</sequence>
<name>A0A832S835_9EURY</name>
<gene>
    <name evidence="1" type="ORF">HA338_00460</name>
</gene>
<proteinExistence type="predicted"/>
<comment type="caution">
    <text evidence="1">The sequence shown here is derived from an EMBL/GenBank/DDBJ whole genome shotgun (WGS) entry which is preliminary data.</text>
</comment>
<dbReference type="AlphaFoldDB" id="A0A832S835"/>
<reference evidence="1" key="1">
    <citation type="journal article" date="2020" name="bioRxiv">
        <title>A rank-normalized archaeal taxonomy based on genome phylogeny resolves widespread incomplete and uneven classifications.</title>
        <authorList>
            <person name="Rinke C."/>
            <person name="Chuvochina M."/>
            <person name="Mussig A.J."/>
            <person name="Chaumeil P.-A."/>
            <person name="Waite D.W."/>
            <person name="Whitman W.B."/>
            <person name="Parks D.H."/>
            <person name="Hugenholtz P."/>
        </authorList>
    </citation>
    <scope>NUCLEOTIDE SEQUENCE</scope>
    <source>
        <strain evidence="1">UBA8876</strain>
    </source>
</reference>
<dbReference type="Proteomes" id="UP000600774">
    <property type="component" value="Unassembled WGS sequence"/>
</dbReference>
<dbReference type="RefSeq" id="WP_011022918.1">
    <property type="nucleotide sequence ID" value="NZ_DUJU01000004.1"/>
</dbReference>
<organism evidence="1 2">
    <name type="scientific">Methanosarcina acetivorans</name>
    <dbReference type="NCBI Taxonomy" id="2214"/>
    <lineage>
        <taxon>Archaea</taxon>
        <taxon>Methanobacteriati</taxon>
        <taxon>Methanobacteriota</taxon>
        <taxon>Stenosarchaea group</taxon>
        <taxon>Methanomicrobia</taxon>
        <taxon>Methanosarcinales</taxon>
        <taxon>Methanosarcinaceae</taxon>
        <taxon>Methanosarcina</taxon>
    </lineage>
</organism>
<dbReference type="GeneID" id="1474871"/>
<evidence type="ECO:0000313" key="2">
    <source>
        <dbReference type="Proteomes" id="UP000600774"/>
    </source>
</evidence>
<protein>
    <submittedName>
        <fullName evidence="1">Uncharacterized protein</fullName>
    </submittedName>
</protein>
<evidence type="ECO:0000313" key="1">
    <source>
        <dbReference type="EMBL" id="HIH92564.1"/>
    </source>
</evidence>